<feature type="domain" description="Nudix hydrolase" evidence="4">
    <location>
        <begin position="28"/>
        <end position="156"/>
    </location>
</feature>
<dbReference type="Gene3D" id="3.90.79.10">
    <property type="entry name" value="Nucleoside Triphosphate Pyrophosphohydrolase"/>
    <property type="match status" value="1"/>
</dbReference>
<evidence type="ECO:0000259" key="4">
    <source>
        <dbReference type="PROSITE" id="PS51462"/>
    </source>
</evidence>
<keyword evidence="2 3" id="KW-0378">Hydrolase</keyword>
<dbReference type="PROSITE" id="PS00893">
    <property type="entry name" value="NUDIX_BOX"/>
    <property type="match status" value="1"/>
</dbReference>
<evidence type="ECO:0000313" key="6">
    <source>
        <dbReference type="Proteomes" id="UP000558113"/>
    </source>
</evidence>
<keyword evidence="6" id="KW-1185">Reference proteome</keyword>
<organism evidence="5 6">
    <name type="scientific">Paenibacillus sacheonensis</name>
    <dbReference type="NCBI Taxonomy" id="742054"/>
    <lineage>
        <taxon>Bacteria</taxon>
        <taxon>Bacillati</taxon>
        <taxon>Bacillota</taxon>
        <taxon>Bacilli</taxon>
        <taxon>Bacillales</taxon>
        <taxon>Paenibacillaceae</taxon>
        <taxon>Paenibacillus</taxon>
    </lineage>
</organism>
<protein>
    <submittedName>
        <fullName evidence="5">NUDIX domain-containing protein</fullName>
    </submittedName>
</protein>
<accession>A0A7X5C1H1</accession>
<dbReference type="InterPro" id="IPR020476">
    <property type="entry name" value="Nudix_hydrolase"/>
</dbReference>
<evidence type="ECO:0000256" key="3">
    <source>
        <dbReference type="RuleBase" id="RU003476"/>
    </source>
</evidence>
<dbReference type="Proteomes" id="UP000558113">
    <property type="component" value="Unassembled WGS sequence"/>
</dbReference>
<dbReference type="Pfam" id="PF00293">
    <property type="entry name" value="NUDIX"/>
    <property type="match status" value="1"/>
</dbReference>
<dbReference type="PROSITE" id="PS51462">
    <property type="entry name" value="NUDIX"/>
    <property type="match status" value="1"/>
</dbReference>
<evidence type="ECO:0000256" key="2">
    <source>
        <dbReference type="ARBA" id="ARBA00022801"/>
    </source>
</evidence>
<comment type="cofactor">
    <cofactor evidence="1">
        <name>Mg(2+)</name>
        <dbReference type="ChEBI" id="CHEBI:18420"/>
    </cofactor>
</comment>
<dbReference type="InterPro" id="IPR020084">
    <property type="entry name" value="NUDIX_hydrolase_CS"/>
</dbReference>
<dbReference type="PANTHER" id="PTHR43046:SF14">
    <property type="entry name" value="MUTT_NUDIX FAMILY PROTEIN"/>
    <property type="match status" value="1"/>
</dbReference>
<sequence length="156" mass="17708">MAIVTDAKGNQLLTFNPIQEKELDTISLDAPLTHALIVVTYEGSYLLMLNKWRKYWELPGGVIERGETARACAMRELFEETNQTAGNATFKGLMKFDLQPSFHGPKRMEYGALYHCELNHVADFIENDEADSIMFWDGSSDIGTIAEIDRKLIEFI</sequence>
<name>A0A7X5C1H1_9BACL</name>
<dbReference type="GO" id="GO:0016787">
    <property type="term" value="F:hydrolase activity"/>
    <property type="evidence" value="ECO:0007669"/>
    <property type="project" value="UniProtKB-KW"/>
</dbReference>
<dbReference type="AlphaFoldDB" id="A0A7X5C1H1"/>
<dbReference type="InterPro" id="IPR000086">
    <property type="entry name" value="NUDIX_hydrolase_dom"/>
</dbReference>
<dbReference type="SUPFAM" id="SSF55811">
    <property type="entry name" value="Nudix"/>
    <property type="match status" value="1"/>
</dbReference>
<dbReference type="RefSeq" id="WP_161698987.1">
    <property type="nucleotide sequence ID" value="NZ_JAAAMU010000006.1"/>
</dbReference>
<dbReference type="PRINTS" id="PR00502">
    <property type="entry name" value="NUDIXFAMILY"/>
</dbReference>
<evidence type="ECO:0000313" key="5">
    <source>
        <dbReference type="EMBL" id="NBC70260.1"/>
    </source>
</evidence>
<dbReference type="OrthoDB" id="9131041at2"/>
<reference evidence="5 6" key="1">
    <citation type="submission" date="2020-01" db="EMBL/GenBank/DDBJ databases">
        <title>Paenibacillus soybeanensis sp. nov. isolated from the nodules of soybean (Glycine max(L.) Merr).</title>
        <authorList>
            <person name="Wang H."/>
        </authorList>
    </citation>
    <scope>NUCLEOTIDE SEQUENCE [LARGE SCALE GENOMIC DNA]</scope>
    <source>
        <strain evidence="5 6">DSM 23054</strain>
    </source>
</reference>
<comment type="similarity">
    <text evidence="3">Belongs to the Nudix hydrolase family.</text>
</comment>
<dbReference type="InterPro" id="IPR015797">
    <property type="entry name" value="NUDIX_hydrolase-like_dom_sf"/>
</dbReference>
<proteinExistence type="inferred from homology"/>
<dbReference type="PANTHER" id="PTHR43046">
    <property type="entry name" value="GDP-MANNOSE MANNOSYL HYDROLASE"/>
    <property type="match status" value="1"/>
</dbReference>
<comment type="caution">
    <text evidence="5">The sequence shown here is derived from an EMBL/GenBank/DDBJ whole genome shotgun (WGS) entry which is preliminary data.</text>
</comment>
<gene>
    <name evidence="5" type="ORF">GT003_14770</name>
</gene>
<evidence type="ECO:0000256" key="1">
    <source>
        <dbReference type="ARBA" id="ARBA00001946"/>
    </source>
</evidence>
<dbReference type="EMBL" id="JAAAMU010000006">
    <property type="protein sequence ID" value="NBC70260.1"/>
    <property type="molecule type" value="Genomic_DNA"/>
</dbReference>